<reference evidence="1 2" key="1">
    <citation type="journal article" date="2018" name="PLoS Genet.">
        <title>Population sequencing reveals clonal diversity and ancestral inbreeding in the grapevine cultivar Chardonnay.</title>
        <authorList>
            <person name="Roach M.J."/>
            <person name="Johnson D.L."/>
            <person name="Bohlmann J."/>
            <person name="van Vuuren H.J."/>
            <person name="Jones S.J."/>
            <person name="Pretorius I.S."/>
            <person name="Schmidt S.A."/>
            <person name="Borneman A.R."/>
        </authorList>
    </citation>
    <scope>NUCLEOTIDE SEQUENCE [LARGE SCALE GENOMIC DNA]</scope>
    <source>
        <strain evidence="2">cv. Chardonnay</strain>
        <tissue evidence="1">Leaf</tissue>
    </source>
</reference>
<sequence length="146" mass="16441">MFFKALDNQDDEGLETPFTEKKDFVKDEASGFFKEFHDKESLKKGASKVEEDGGKVVSMFQNAFVERRQILDAMLMANKAIDPMMKSGSIGEKPKDGGEEDGLGIGCLYSLNMVILGKWCWRYALKGEASLKESMERKRWVGVLAK</sequence>
<proteinExistence type="predicted"/>
<evidence type="ECO:0000313" key="1">
    <source>
        <dbReference type="EMBL" id="RVW26855.1"/>
    </source>
</evidence>
<dbReference type="Proteomes" id="UP000288805">
    <property type="component" value="Unassembled WGS sequence"/>
</dbReference>
<dbReference type="EMBL" id="QGNW01001979">
    <property type="protein sequence ID" value="RVW26855.1"/>
    <property type="molecule type" value="Genomic_DNA"/>
</dbReference>
<gene>
    <name evidence="1" type="ORF">CK203_103933</name>
</gene>
<dbReference type="AlphaFoldDB" id="A0A438CUH6"/>
<accession>A0A438CUH6</accession>
<name>A0A438CUH6_VITVI</name>
<comment type="caution">
    <text evidence="1">The sequence shown here is derived from an EMBL/GenBank/DDBJ whole genome shotgun (WGS) entry which is preliminary data.</text>
</comment>
<evidence type="ECO:0000313" key="2">
    <source>
        <dbReference type="Proteomes" id="UP000288805"/>
    </source>
</evidence>
<protein>
    <submittedName>
        <fullName evidence="1">Uncharacterized protein</fullName>
    </submittedName>
</protein>
<organism evidence="1 2">
    <name type="scientific">Vitis vinifera</name>
    <name type="common">Grape</name>
    <dbReference type="NCBI Taxonomy" id="29760"/>
    <lineage>
        <taxon>Eukaryota</taxon>
        <taxon>Viridiplantae</taxon>
        <taxon>Streptophyta</taxon>
        <taxon>Embryophyta</taxon>
        <taxon>Tracheophyta</taxon>
        <taxon>Spermatophyta</taxon>
        <taxon>Magnoliopsida</taxon>
        <taxon>eudicotyledons</taxon>
        <taxon>Gunneridae</taxon>
        <taxon>Pentapetalae</taxon>
        <taxon>rosids</taxon>
        <taxon>Vitales</taxon>
        <taxon>Vitaceae</taxon>
        <taxon>Viteae</taxon>
        <taxon>Vitis</taxon>
    </lineage>
</organism>